<protein>
    <submittedName>
        <fullName evidence="1">Uncharacterized protein</fullName>
    </submittedName>
</protein>
<sequence>MLYPKLYCILEVVGVPRQRRHSPEQLTLVPMTHGAGIHSLRHSPLLRILSPPSTLFCSASALPFSDPLSLSPNSLESAPFTSSRLPPAPLTRLFAVSRPLATSIQSQGG</sequence>
<dbReference type="AlphaFoldDB" id="A0A448WPY8"/>
<evidence type="ECO:0000313" key="2">
    <source>
        <dbReference type="Proteomes" id="UP000784294"/>
    </source>
</evidence>
<accession>A0A448WPY8</accession>
<comment type="caution">
    <text evidence="1">The sequence shown here is derived from an EMBL/GenBank/DDBJ whole genome shotgun (WGS) entry which is preliminary data.</text>
</comment>
<reference evidence="1" key="1">
    <citation type="submission" date="2018-11" db="EMBL/GenBank/DDBJ databases">
        <authorList>
            <consortium name="Pathogen Informatics"/>
        </authorList>
    </citation>
    <scope>NUCLEOTIDE SEQUENCE</scope>
</reference>
<organism evidence="1 2">
    <name type="scientific">Protopolystoma xenopodis</name>
    <dbReference type="NCBI Taxonomy" id="117903"/>
    <lineage>
        <taxon>Eukaryota</taxon>
        <taxon>Metazoa</taxon>
        <taxon>Spiralia</taxon>
        <taxon>Lophotrochozoa</taxon>
        <taxon>Platyhelminthes</taxon>
        <taxon>Monogenea</taxon>
        <taxon>Polyopisthocotylea</taxon>
        <taxon>Polystomatidea</taxon>
        <taxon>Polystomatidae</taxon>
        <taxon>Protopolystoma</taxon>
    </lineage>
</organism>
<keyword evidence="2" id="KW-1185">Reference proteome</keyword>
<dbReference type="Proteomes" id="UP000784294">
    <property type="component" value="Unassembled WGS sequence"/>
</dbReference>
<name>A0A448WPY8_9PLAT</name>
<gene>
    <name evidence="1" type="ORF">PXEA_LOCUS10679</name>
</gene>
<proteinExistence type="predicted"/>
<dbReference type="EMBL" id="CAAALY010031700">
    <property type="protein sequence ID" value="VEL17239.1"/>
    <property type="molecule type" value="Genomic_DNA"/>
</dbReference>
<evidence type="ECO:0000313" key="1">
    <source>
        <dbReference type="EMBL" id="VEL17239.1"/>
    </source>
</evidence>